<dbReference type="EMBL" id="CP002049">
    <property type="protein sequence ID" value="ADI13251.1"/>
    <property type="molecule type" value="Genomic_DNA"/>
</dbReference>
<dbReference type="HOGENOM" id="CLU_2095827_0_0_0"/>
<dbReference type="Proteomes" id="UP000000379">
    <property type="component" value="Chromosome"/>
</dbReference>
<feature type="region of interest" description="Disordered" evidence="1">
    <location>
        <begin position="83"/>
        <end position="116"/>
    </location>
</feature>
<sequence>MSARGWWRSGAWTPDVGTSLRRGFRVGVAGYALAFLVTALLLAPLIADSCSFGLHPHSDAQAHHLCATVSVASAEATVDAPKPQLSRVGVRPRGGVQYLERRTPPRANGSRAPPVA</sequence>
<proteinExistence type="predicted"/>
<evidence type="ECO:0000256" key="1">
    <source>
        <dbReference type="SAM" id="MobiDB-lite"/>
    </source>
</evidence>
<dbReference type="AlphaFoldDB" id="D7CXC7"/>
<protein>
    <submittedName>
        <fullName evidence="3">Uncharacterized protein</fullName>
    </submittedName>
</protein>
<dbReference type="RefSeq" id="WP_013176631.1">
    <property type="nucleotide sequence ID" value="NC_014221.1"/>
</dbReference>
<name>D7CXC7_TRURR</name>
<keyword evidence="4" id="KW-1185">Reference proteome</keyword>
<feature type="transmembrane region" description="Helical" evidence="2">
    <location>
        <begin position="28"/>
        <end position="47"/>
    </location>
</feature>
<keyword evidence="2" id="KW-0812">Transmembrane</keyword>
<gene>
    <name evidence="3" type="ordered locus">Trad_0109</name>
</gene>
<organism evidence="3 4">
    <name type="scientific">Truepera radiovictrix (strain DSM 17093 / CIP 108686 / LMG 22925 / RQ-24)</name>
    <dbReference type="NCBI Taxonomy" id="649638"/>
    <lineage>
        <taxon>Bacteria</taxon>
        <taxon>Thermotogati</taxon>
        <taxon>Deinococcota</taxon>
        <taxon>Deinococci</taxon>
        <taxon>Trueperales</taxon>
        <taxon>Trueperaceae</taxon>
        <taxon>Truepera</taxon>
    </lineage>
</organism>
<keyword evidence="2" id="KW-0472">Membrane</keyword>
<dbReference type="KEGG" id="tra:Trad_0109"/>
<evidence type="ECO:0000313" key="4">
    <source>
        <dbReference type="Proteomes" id="UP000000379"/>
    </source>
</evidence>
<evidence type="ECO:0000313" key="3">
    <source>
        <dbReference type="EMBL" id="ADI13251.1"/>
    </source>
</evidence>
<dbReference type="STRING" id="649638.Trad_0109"/>
<evidence type="ECO:0000256" key="2">
    <source>
        <dbReference type="SAM" id="Phobius"/>
    </source>
</evidence>
<reference evidence="3 4" key="2">
    <citation type="journal article" date="2011" name="Stand. Genomic Sci.">
        <title>Complete genome sequence of Truepera radiovictrix type strain (RQ-24).</title>
        <authorList>
            <person name="Ivanova N."/>
            <person name="Rohde C."/>
            <person name="Munk C."/>
            <person name="Nolan M."/>
            <person name="Lucas S."/>
            <person name="Del Rio T.G."/>
            <person name="Tice H."/>
            <person name="Deshpande S."/>
            <person name="Cheng J.F."/>
            <person name="Tapia R."/>
            <person name="Han C."/>
            <person name="Goodwin L."/>
            <person name="Pitluck S."/>
            <person name="Liolios K."/>
            <person name="Mavromatis K."/>
            <person name="Mikhailova N."/>
            <person name="Pati A."/>
            <person name="Chen A."/>
            <person name="Palaniappan K."/>
            <person name="Land M."/>
            <person name="Hauser L."/>
            <person name="Chang Y.J."/>
            <person name="Jeffries C.D."/>
            <person name="Brambilla E."/>
            <person name="Rohde M."/>
            <person name="Goker M."/>
            <person name="Tindall B.J."/>
            <person name="Woyke T."/>
            <person name="Bristow J."/>
            <person name="Eisen J.A."/>
            <person name="Markowitz V."/>
            <person name="Hugenholtz P."/>
            <person name="Kyrpides N.C."/>
            <person name="Klenk H.P."/>
            <person name="Lapidus A."/>
        </authorList>
    </citation>
    <scope>NUCLEOTIDE SEQUENCE [LARGE SCALE GENOMIC DNA]</scope>
    <source>
        <strain evidence="4">DSM 17093 / CIP 108686 / LMG 22925 / RQ-24</strain>
    </source>
</reference>
<accession>D7CXC7</accession>
<reference evidence="4" key="1">
    <citation type="submission" date="2010-05" db="EMBL/GenBank/DDBJ databases">
        <title>The complete genome of Truepera radiovictris DSM 17093.</title>
        <authorList>
            <consortium name="US DOE Joint Genome Institute (JGI-PGF)"/>
            <person name="Lucas S."/>
            <person name="Copeland A."/>
            <person name="Lapidus A."/>
            <person name="Glavina del Rio T."/>
            <person name="Dalin E."/>
            <person name="Tice H."/>
            <person name="Bruce D."/>
            <person name="Goodwin L."/>
            <person name="Pitluck S."/>
            <person name="Kyrpides N."/>
            <person name="Mavromatis K."/>
            <person name="Ovchinnikova G."/>
            <person name="Munk A.C."/>
            <person name="Detter J.C."/>
            <person name="Han C."/>
            <person name="Tapia R."/>
            <person name="Land M."/>
            <person name="Hauser L."/>
            <person name="Markowitz V."/>
            <person name="Cheng J.-F."/>
            <person name="Hugenholtz P."/>
            <person name="Woyke T."/>
            <person name="Wu D."/>
            <person name="Tindall B."/>
            <person name="Pomrenke H.G."/>
            <person name="Brambilla E."/>
            <person name="Klenk H.-P."/>
            <person name="Eisen J.A."/>
        </authorList>
    </citation>
    <scope>NUCLEOTIDE SEQUENCE [LARGE SCALE GENOMIC DNA]</scope>
    <source>
        <strain evidence="4">DSM 17093 / CIP 108686 / LMG 22925 / RQ-24</strain>
    </source>
</reference>
<keyword evidence="2" id="KW-1133">Transmembrane helix</keyword>